<feature type="region of interest" description="Disordered" evidence="1">
    <location>
        <begin position="29"/>
        <end position="48"/>
    </location>
</feature>
<feature type="signal peptide" evidence="2">
    <location>
        <begin position="1"/>
        <end position="22"/>
    </location>
</feature>
<protein>
    <recommendedName>
        <fullName evidence="5">Lipoprotein LpqN</fullName>
    </recommendedName>
</protein>
<proteinExistence type="predicted"/>
<keyword evidence="4" id="KW-1185">Reference proteome</keyword>
<evidence type="ECO:0000313" key="4">
    <source>
        <dbReference type="Proteomes" id="UP000657592"/>
    </source>
</evidence>
<reference evidence="3" key="1">
    <citation type="journal article" date="2014" name="Int. J. Syst. Evol. Microbiol.">
        <title>Complete genome sequence of Corynebacterium casei LMG S-19264T (=DSM 44701T), isolated from a smear-ripened cheese.</title>
        <authorList>
            <consortium name="US DOE Joint Genome Institute (JGI-PGF)"/>
            <person name="Walter F."/>
            <person name="Albersmeier A."/>
            <person name="Kalinowski J."/>
            <person name="Ruckert C."/>
        </authorList>
    </citation>
    <scope>NUCLEOTIDE SEQUENCE</scope>
    <source>
        <strain evidence="3">CGMCC 1.15794</strain>
    </source>
</reference>
<gene>
    <name evidence="3" type="ORF">GCM10010921_11300</name>
</gene>
<keyword evidence="2" id="KW-0732">Signal</keyword>
<sequence>MRACARGIAAGLLLAAALVTSACGPAPWTWDGQPPQDTPTPTTTPVVVPRPVPNDLSGGSTQREVQAGAVTVTVDYWSTLSMDQWTATALKPVSLSLTATVTPDDGQRVYLQSAAMIAAPGAEDGGLAPLAEQRDQARVQPGYLVLDPYSYSNTFNIGEVPAEATFVTAQFTFDFLVQTTPTSEEFAKQSATDTLTIAITQPPSDG</sequence>
<organism evidence="3 4">
    <name type="scientific">Microbacterium album</name>
    <dbReference type="NCBI Taxonomy" id="2053191"/>
    <lineage>
        <taxon>Bacteria</taxon>
        <taxon>Bacillati</taxon>
        <taxon>Actinomycetota</taxon>
        <taxon>Actinomycetes</taxon>
        <taxon>Micrococcales</taxon>
        <taxon>Microbacteriaceae</taxon>
        <taxon>Microbacterium</taxon>
    </lineage>
</organism>
<evidence type="ECO:0000313" key="3">
    <source>
        <dbReference type="EMBL" id="GGH39803.1"/>
    </source>
</evidence>
<dbReference type="RefSeq" id="WP_188755279.1">
    <property type="nucleotide sequence ID" value="NZ_BMJY01000003.1"/>
</dbReference>
<dbReference type="Proteomes" id="UP000657592">
    <property type="component" value="Unassembled WGS sequence"/>
</dbReference>
<accession>A0A917IFX2</accession>
<dbReference type="AlphaFoldDB" id="A0A917IFX2"/>
<name>A0A917IFX2_9MICO</name>
<evidence type="ECO:0008006" key="5">
    <source>
        <dbReference type="Google" id="ProtNLM"/>
    </source>
</evidence>
<comment type="caution">
    <text evidence="3">The sequence shown here is derived from an EMBL/GenBank/DDBJ whole genome shotgun (WGS) entry which is preliminary data.</text>
</comment>
<dbReference type="PROSITE" id="PS51257">
    <property type="entry name" value="PROKAR_LIPOPROTEIN"/>
    <property type="match status" value="1"/>
</dbReference>
<evidence type="ECO:0000256" key="1">
    <source>
        <dbReference type="SAM" id="MobiDB-lite"/>
    </source>
</evidence>
<evidence type="ECO:0000256" key="2">
    <source>
        <dbReference type="SAM" id="SignalP"/>
    </source>
</evidence>
<feature type="compositionally biased region" description="Low complexity" evidence="1">
    <location>
        <begin position="39"/>
        <end position="48"/>
    </location>
</feature>
<feature type="chain" id="PRO_5038013049" description="Lipoprotein LpqN" evidence="2">
    <location>
        <begin position="23"/>
        <end position="206"/>
    </location>
</feature>
<reference evidence="3" key="2">
    <citation type="submission" date="2020-09" db="EMBL/GenBank/DDBJ databases">
        <authorList>
            <person name="Sun Q."/>
            <person name="Zhou Y."/>
        </authorList>
    </citation>
    <scope>NUCLEOTIDE SEQUENCE</scope>
    <source>
        <strain evidence="3">CGMCC 1.15794</strain>
    </source>
</reference>
<dbReference type="EMBL" id="BMJY01000003">
    <property type="protein sequence ID" value="GGH39803.1"/>
    <property type="molecule type" value="Genomic_DNA"/>
</dbReference>